<proteinExistence type="predicted"/>
<comment type="caution">
    <text evidence="2">The sequence shown here is derived from an EMBL/GenBank/DDBJ whole genome shotgun (WGS) entry which is preliminary data.</text>
</comment>
<evidence type="ECO:0000256" key="1">
    <source>
        <dbReference type="SAM" id="MobiDB-lite"/>
    </source>
</evidence>
<dbReference type="EMBL" id="JAPEVA010000098">
    <property type="protein sequence ID" value="KAJ4399909.1"/>
    <property type="molecule type" value="Genomic_DNA"/>
</dbReference>
<keyword evidence="3" id="KW-1185">Reference proteome</keyword>
<feature type="region of interest" description="Disordered" evidence="1">
    <location>
        <begin position="75"/>
        <end position="96"/>
    </location>
</feature>
<evidence type="ECO:0008006" key="4">
    <source>
        <dbReference type="Google" id="ProtNLM"/>
    </source>
</evidence>
<feature type="region of interest" description="Disordered" evidence="1">
    <location>
        <begin position="1"/>
        <end position="36"/>
    </location>
</feature>
<sequence>MRKLIQKAATDLKQKQQSNERHQATVHGMGSPEFPCTIPHCSRVGNKGFTRKDHLMEHLRNFHKIDVPKRKAGERSAFPFGWPEGMGGEGGRGKSE</sequence>
<reference evidence="2" key="1">
    <citation type="submission" date="2022-10" db="EMBL/GenBank/DDBJ databases">
        <title>Tapping the CABI collections for fungal endophytes: first genome assemblies for Collariella, Neodidymelliopsis, Ascochyta clinopodiicola, Didymella pomorum, Didymosphaeria variabile, Neocosmospora piperis and Neocucurbitaria cava.</title>
        <authorList>
            <person name="Hill R."/>
        </authorList>
    </citation>
    <scope>NUCLEOTIDE SEQUENCE</scope>
    <source>
        <strain evidence="2">IMI 355091</strain>
    </source>
</reference>
<name>A0A9W9D3C6_9PLEO</name>
<organism evidence="2 3">
    <name type="scientific">Didymella pomorum</name>
    <dbReference type="NCBI Taxonomy" id="749634"/>
    <lineage>
        <taxon>Eukaryota</taxon>
        <taxon>Fungi</taxon>
        <taxon>Dikarya</taxon>
        <taxon>Ascomycota</taxon>
        <taxon>Pezizomycotina</taxon>
        <taxon>Dothideomycetes</taxon>
        <taxon>Pleosporomycetidae</taxon>
        <taxon>Pleosporales</taxon>
        <taxon>Pleosporineae</taxon>
        <taxon>Didymellaceae</taxon>
        <taxon>Didymella</taxon>
    </lineage>
</organism>
<accession>A0A9W9D3C6</accession>
<dbReference type="Proteomes" id="UP001140510">
    <property type="component" value="Unassembled WGS sequence"/>
</dbReference>
<evidence type="ECO:0000313" key="3">
    <source>
        <dbReference type="Proteomes" id="UP001140510"/>
    </source>
</evidence>
<feature type="compositionally biased region" description="Basic and acidic residues" evidence="1">
    <location>
        <begin position="10"/>
        <end position="23"/>
    </location>
</feature>
<gene>
    <name evidence="2" type="ORF">N0V91_009077</name>
</gene>
<dbReference type="AlphaFoldDB" id="A0A9W9D3C6"/>
<dbReference type="OrthoDB" id="2687452at2759"/>
<protein>
    <recommendedName>
        <fullName evidence="4">C2H2-type domain-containing protein</fullName>
    </recommendedName>
</protein>
<dbReference type="Gene3D" id="3.30.160.60">
    <property type="entry name" value="Classic Zinc Finger"/>
    <property type="match status" value="1"/>
</dbReference>
<evidence type="ECO:0000313" key="2">
    <source>
        <dbReference type="EMBL" id="KAJ4399909.1"/>
    </source>
</evidence>